<gene>
    <name evidence="2" type="ORF">Nepgr_032386</name>
</gene>
<organism evidence="2 3">
    <name type="scientific">Nepenthes gracilis</name>
    <name type="common">Slender pitcher plant</name>
    <dbReference type="NCBI Taxonomy" id="150966"/>
    <lineage>
        <taxon>Eukaryota</taxon>
        <taxon>Viridiplantae</taxon>
        <taxon>Streptophyta</taxon>
        <taxon>Embryophyta</taxon>
        <taxon>Tracheophyta</taxon>
        <taxon>Spermatophyta</taxon>
        <taxon>Magnoliopsida</taxon>
        <taxon>eudicotyledons</taxon>
        <taxon>Gunneridae</taxon>
        <taxon>Pentapetalae</taxon>
        <taxon>Caryophyllales</taxon>
        <taxon>Nepenthaceae</taxon>
        <taxon>Nepenthes</taxon>
    </lineage>
</organism>
<evidence type="ECO:0000313" key="2">
    <source>
        <dbReference type="EMBL" id="GMH30543.1"/>
    </source>
</evidence>
<dbReference type="EMBL" id="BSYO01000038">
    <property type="protein sequence ID" value="GMH30543.1"/>
    <property type="molecule type" value="Genomic_DNA"/>
</dbReference>
<evidence type="ECO:0000313" key="3">
    <source>
        <dbReference type="Proteomes" id="UP001279734"/>
    </source>
</evidence>
<proteinExistence type="predicted"/>
<keyword evidence="3" id="KW-1185">Reference proteome</keyword>
<protein>
    <submittedName>
        <fullName evidence="2">Uncharacterized protein</fullName>
    </submittedName>
</protein>
<dbReference type="Proteomes" id="UP001279734">
    <property type="component" value="Unassembled WGS sequence"/>
</dbReference>
<accession>A0AAD3TIH9</accession>
<dbReference type="AlphaFoldDB" id="A0AAD3TIH9"/>
<comment type="caution">
    <text evidence="2">The sequence shown here is derived from an EMBL/GenBank/DDBJ whole genome shotgun (WGS) entry which is preliminary data.</text>
</comment>
<reference evidence="2" key="1">
    <citation type="submission" date="2023-05" db="EMBL/GenBank/DDBJ databases">
        <title>Nepenthes gracilis genome sequencing.</title>
        <authorList>
            <person name="Fukushima K."/>
        </authorList>
    </citation>
    <scope>NUCLEOTIDE SEQUENCE</scope>
    <source>
        <strain evidence="2">SING2019-196</strain>
    </source>
</reference>
<evidence type="ECO:0000256" key="1">
    <source>
        <dbReference type="SAM" id="MobiDB-lite"/>
    </source>
</evidence>
<feature type="region of interest" description="Disordered" evidence="1">
    <location>
        <begin position="1"/>
        <end position="22"/>
    </location>
</feature>
<sequence>MRRETEIAEPRGRKRSCSDEKQSSVEIKDRIVKMVVPVIIGCFHGDAEVSQPIIVRGIDTKRSKLSRLKTNFNRYRKTDWIKKPIR</sequence>
<name>A0AAD3TIH9_NEPGR</name>